<reference evidence="1" key="1">
    <citation type="submission" date="2021-02" db="EMBL/GenBank/DDBJ databases">
        <authorList>
            <person name="Dougan E. K."/>
            <person name="Rhodes N."/>
            <person name="Thang M."/>
            <person name="Chan C."/>
        </authorList>
    </citation>
    <scope>NUCLEOTIDE SEQUENCE</scope>
</reference>
<sequence length="488" mass="54214">MSCMHGVLNPSTAYFDAGFNLLPTRAFGNKYCWQDGFDFYRCCSSHPDPACWSEGGMSFENCCLTGGIGWQLTGANAVASPNLGSERELEESVAQFPCVGTASKARMLLALSEGFNWCTPRKAAEWQPDWCQSAGGRLHNVTFNWAHLRGQCPQSVQDHIVSIGRGAGENCSVRPLQATLQLCISPECQVWEVIAGLSVLHFYNVRQLNCTALLLQTTTPTDDPPKTGRVGTRDPPADLEAWRRMFWICGSCPLQRYGSSGDGGYLLCDLQNTTMAAAYSYGIDGRDEWGQEVAACTGATLFQFDCFNTTGAECRGQKMCPPTNFRAECLSAPGCFFDKPSGSLQQHFWRNHVGGFHPYAVADRSLLLKVDIEGFEWDVFATAEPQLLLKFSQIVVEFHFPFLRIPIPESFHLVHQKALKNLLSLFVVVHVHPNPGCRDPELGSCLEVTFAEPRLVNRHSCRPPLASHLDQRSVEEENLDLRSIFREP</sequence>
<evidence type="ECO:0000313" key="2">
    <source>
        <dbReference type="Proteomes" id="UP000601435"/>
    </source>
</evidence>
<protein>
    <submittedName>
        <fullName evidence="1">ASZ1 protein</fullName>
    </submittedName>
</protein>
<keyword evidence="2" id="KW-1185">Reference proteome</keyword>
<comment type="caution">
    <text evidence="1">The sequence shown here is derived from an EMBL/GenBank/DDBJ whole genome shotgun (WGS) entry which is preliminary data.</text>
</comment>
<accession>A0A812QXH6</accession>
<dbReference type="OrthoDB" id="2011676at2759"/>
<gene>
    <name evidence="1" type="primary">ASZ1</name>
    <name evidence="1" type="ORF">SNEC2469_LOCUS11269</name>
</gene>
<dbReference type="EMBL" id="CAJNJA010017864">
    <property type="protein sequence ID" value="CAE7409598.1"/>
    <property type="molecule type" value="Genomic_DNA"/>
</dbReference>
<dbReference type="Proteomes" id="UP000601435">
    <property type="component" value="Unassembled WGS sequence"/>
</dbReference>
<organism evidence="1 2">
    <name type="scientific">Symbiodinium necroappetens</name>
    <dbReference type="NCBI Taxonomy" id="1628268"/>
    <lineage>
        <taxon>Eukaryota</taxon>
        <taxon>Sar</taxon>
        <taxon>Alveolata</taxon>
        <taxon>Dinophyceae</taxon>
        <taxon>Suessiales</taxon>
        <taxon>Symbiodiniaceae</taxon>
        <taxon>Symbiodinium</taxon>
    </lineage>
</organism>
<dbReference type="AlphaFoldDB" id="A0A812QXH6"/>
<proteinExistence type="predicted"/>
<evidence type="ECO:0000313" key="1">
    <source>
        <dbReference type="EMBL" id="CAE7409598.1"/>
    </source>
</evidence>
<dbReference type="InterPro" id="IPR026913">
    <property type="entry name" value="METTL24"/>
</dbReference>
<name>A0A812QXH6_9DINO</name>
<dbReference type="PANTHER" id="PTHR32026">
    <property type="entry name" value="METHYLTRANSFERASE-LIKE PROTEIN 24"/>
    <property type="match status" value="1"/>
</dbReference>